<dbReference type="Pfam" id="PF00903">
    <property type="entry name" value="Glyoxalase"/>
    <property type="match status" value="1"/>
</dbReference>
<dbReference type="EMBL" id="AE001437">
    <property type="protein sequence ID" value="AAK80420.1"/>
    <property type="molecule type" value="Genomic_DNA"/>
</dbReference>
<dbReference type="InterPro" id="IPR037523">
    <property type="entry name" value="VOC_core"/>
</dbReference>
<evidence type="ECO:0000256" key="2">
    <source>
        <dbReference type="ARBA" id="ARBA00021572"/>
    </source>
</evidence>
<dbReference type="SUPFAM" id="SSF54593">
    <property type="entry name" value="Glyoxalase/Bleomycin resistance protein/Dihydroxybiphenyl dioxygenase"/>
    <property type="match status" value="1"/>
</dbReference>
<dbReference type="OrthoDB" id="9795618at2"/>
<proteinExistence type="inferred from homology"/>
<dbReference type="CDD" id="cd08349">
    <property type="entry name" value="BLMA_like"/>
    <property type="match status" value="1"/>
</dbReference>
<dbReference type="InterPro" id="IPR004360">
    <property type="entry name" value="Glyas_Fos-R_dOase_dom"/>
</dbReference>
<comment type="similarity">
    <text evidence="1">Belongs to the bleomycin resistance protein family.</text>
</comment>
<dbReference type="HOGENOM" id="CLU_046006_15_0_9"/>
<dbReference type="STRING" id="272562.CA_C2466"/>
<dbReference type="InterPro" id="IPR029068">
    <property type="entry name" value="Glyas_Bleomycin-R_OHBP_Dase"/>
</dbReference>
<organism evidence="5 6">
    <name type="scientific">Clostridium acetobutylicum (strain ATCC 824 / DSM 792 / JCM 1419 / IAM 19013 / LMG 5710 / NBRC 13948 / NRRL B-527 / VKM B-1787 / 2291 / W)</name>
    <dbReference type="NCBI Taxonomy" id="272562"/>
    <lineage>
        <taxon>Bacteria</taxon>
        <taxon>Bacillati</taxon>
        <taxon>Bacillota</taxon>
        <taxon>Clostridia</taxon>
        <taxon>Eubacteriales</taxon>
        <taxon>Clostridiaceae</taxon>
        <taxon>Clostridium</taxon>
    </lineage>
</organism>
<dbReference type="PATRIC" id="fig|272562.8.peg.2662"/>
<dbReference type="GeneID" id="44998944"/>
<evidence type="ECO:0000313" key="6">
    <source>
        <dbReference type="Proteomes" id="UP000000814"/>
    </source>
</evidence>
<accession>Q97GA3</accession>
<evidence type="ECO:0000256" key="1">
    <source>
        <dbReference type="ARBA" id="ARBA00011051"/>
    </source>
</evidence>
<dbReference type="InterPro" id="IPR000335">
    <property type="entry name" value="Bleomycin-R"/>
</dbReference>
<dbReference type="GO" id="GO:0046677">
    <property type="term" value="P:response to antibiotic"/>
    <property type="evidence" value="ECO:0007669"/>
    <property type="project" value="UniProtKB-KW"/>
</dbReference>
<reference evidence="5 6" key="1">
    <citation type="journal article" date="2001" name="J. Bacteriol.">
        <title>Genome sequence and comparative analysis of the solvent-producing bacterium Clostridium acetobutylicum.</title>
        <authorList>
            <person name="Nolling J."/>
            <person name="Breton G."/>
            <person name="Omelchenko M.V."/>
            <person name="Makarova K.S."/>
            <person name="Zeng Q."/>
            <person name="Gibson R."/>
            <person name="Lee H.M."/>
            <person name="Dubois J."/>
            <person name="Qiu D."/>
            <person name="Hitti J."/>
            <person name="Wolf Y.I."/>
            <person name="Tatusov R.L."/>
            <person name="Sabathe F."/>
            <person name="Doucette-Stamm L."/>
            <person name="Soucaille P."/>
            <person name="Daly M.J."/>
            <person name="Bennett G.N."/>
            <person name="Koonin E.V."/>
            <person name="Smith D.R."/>
        </authorList>
    </citation>
    <scope>NUCLEOTIDE SEQUENCE [LARGE SCALE GENOMIC DNA]</scope>
    <source>
        <strain evidence="6">ATCC 824 / DSM 792 / JCM 1419 / LMG 5710 / VKM B-1787</strain>
    </source>
</reference>
<keyword evidence="6" id="KW-1185">Reference proteome</keyword>
<dbReference type="PROSITE" id="PS51819">
    <property type="entry name" value="VOC"/>
    <property type="match status" value="1"/>
</dbReference>
<name>Q97GA3_CLOAB</name>
<dbReference type="KEGG" id="cac:CA_C2466"/>
<dbReference type="eggNOG" id="COG0346">
    <property type="taxonomic scope" value="Bacteria"/>
</dbReference>
<evidence type="ECO:0000256" key="3">
    <source>
        <dbReference type="ARBA" id="ARBA00023251"/>
    </source>
</evidence>
<dbReference type="PIR" id="A97204">
    <property type="entry name" value="A97204"/>
</dbReference>
<evidence type="ECO:0000313" key="5">
    <source>
        <dbReference type="EMBL" id="AAK80420.1"/>
    </source>
</evidence>
<sequence length="132" mass="15150">MIFNSLVPELSVTNIVISKSFYVDILSFKVQYEREEDSFAFISLNGAQLMLDEGANGSWSTALTTYPFGRGINLQFFVEDVEKIITSLNKHNIKLFKDPFISNYRIGPENHTFKEVLVQDPDGYLLRFSQKI</sequence>
<gene>
    <name evidence="5" type="ordered locus">CA_C2466</name>
</gene>
<feature type="domain" description="VOC" evidence="4">
    <location>
        <begin position="2"/>
        <end position="131"/>
    </location>
</feature>
<dbReference type="AlphaFoldDB" id="Q97GA3"/>
<dbReference type="RefSeq" id="WP_010965761.1">
    <property type="nucleotide sequence ID" value="NC_003030.1"/>
</dbReference>
<dbReference type="Proteomes" id="UP000000814">
    <property type="component" value="Chromosome"/>
</dbReference>
<evidence type="ECO:0000259" key="4">
    <source>
        <dbReference type="PROSITE" id="PS51819"/>
    </source>
</evidence>
<dbReference type="Gene3D" id="3.10.180.10">
    <property type="entry name" value="2,3-Dihydroxybiphenyl 1,2-Dioxygenase, domain 1"/>
    <property type="match status" value="1"/>
</dbReference>
<keyword evidence="3" id="KW-0046">Antibiotic resistance</keyword>
<protein>
    <recommendedName>
        <fullName evidence="2">Bleomycin resistance protein</fullName>
    </recommendedName>
</protein>